<keyword evidence="1" id="KW-0732">Signal</keyword>
<gene>
    <name evidence="2" type="ORF">G3O08_19840</name>
</gene>
<name>A0A7K3WW50_9FLAO</name>
<comment type="caution">
    <text evidence="2">The sequence shown here is derived from an EMBL/GenBank/DDBJ whole genome shotgun (WGS) entry which is preliminary data.</text>
</comment>
<proteinExistence type="predicted"/>
<dbReference type="EMBL" id="JAAGVY010000075">
    <property type="protein sequence ID" value="NEN25746.1"/>
    <property type="molecule type" value="Genomic_DNA"/>
</dbReference>
<organism evidence="2 3">
    <name type="scientific">Cryomorpha ignava</name>
    <dbReference type="NCBI Taxonomy" id="101383"/>
    <lineage>
        <taxon>Bacteria</taxon>
        <taxon>Pseudomonadati</taxon>
        <taxon>Bacteroidota</taxon>
        <taxon>Flavobacteriia</taxon>
        <taxon>Flavobacteriales</taxon>
        <taxon>Cryomorphaceae</taxon>
        <taxon>Cryomorpha</taxon>
    </lineage>
</organism>
<protein>
    <submittedName>
        <fullName evidence="2">Uncharacterized protein</fullName>
    </submittedName>
</protein>
<evidence type="ECO:0000256" key="1">
    <source>
        <dbReference type="SAM" id="SignalP"/>
    </source>
</evidence>
<evidence type="ECO:0000313" key="3">
    <source>
        <dbReference type="Proteomes" id="UP000486602"/>
    </source>
</evidence>
<sequence>MKKIILLTAIAFITQSNIYAKDISFTFTNKTEQMITTLEYWLGSATESNSPNLSYSSKGSLAIDGSIEIPMNFHKTKRNTVMVRAYLKGGGYISQKYTINKGQKTPSLALLNITEKVSTDEFNKVKSKFTELKLDKGYLKTSKENGIDALIGSIIIYDVSDKVIYKIDPKILKTKVSSTSLPDLKQTIEGIFSSETAISGSVNLPFVNISSSFSTGDVAKFIWEIEDVGQYTWSSENGKSLAELFLALPQETKDDLVQLYTDNPKAQMKFIDEAFMIGRLEVTTKKSRKISSTTELNAANYVTGKGNYLFIDDLTDTFVVRDVITEVDGYNATNMLKTLYLKEKAKLQNSMVAQDEDRIKEEYKFLLKLYPQYLEKTDNVEIMKKAIRDLSKDKEAQLLFINKTLDKEKIKLNDIELENIEKQ</sequence>
<reference evidence="2 3" key="1">
    <citation type="submission" date="2020-02" db="EMBL/GenBank/DDBJ databases">
        <title>Out from the shadows clarifying the taxonomy of the family Cryomorphaceae and related taxa by utilizing the GTDB taxonomic framework.</title>
        <authorList>
            <person name="Bowman J.P."/>
        </authorList>
    </citation>
    <scope>NUCLEOTIDE SEQUENCE [LARGE SCALE GENOMIC DNA]</scope>
    <source>
        <strain evidence="2 3">QSSC 1-22</strain>
    </source>
</reference>
<accession>A0A7K3WW50</accession>
<keyword evidence="3" id="KW-1185">Reference proteome</keyword>
<dbReference type="RefSeq" id="WP_163287192.1">
    <property type="nucleotide sequence ID" value="NZ_JAAGVY010000075.1"/>
</dbReference>
<evidence type="ECO:0000313" key="2">
    <source>
        <dbReference type="EMBL" id="NEN25746.1"/>
    </source>
</evidence>
<dbReference type="AlphaFoldDB" id="A0A7K3WW50"/>
<feature type="signal peptide" evidence="1">
    <location>
        <begin position="1"/>
        <end position="20"/>
    </location>
</feature>
<dbReference type="Proteomes" id="UP000486602">
    <property type="component" value="Unassembled WGS sequence"/>
</dbReference>
<feature type="chain" id="PRO_5029597224" evidence="1">
    <location>
        <begin position="21"/>
        <end position="423"/>
    </location>
</feature>